<dbReference type="Proteomes" id="UP000252519">
    <property type="component" value="Unassembled WGS sequence"/>
</dbReference>
<reference evidence="1 2" key="1">
    <citation type="submission" date="2014-10" db="EMBL/GenBank/DDBJ databases">
        <title>Draft genome of the hookworm Ancylostoma caninum.</title>
        <authorList>
            <person name="Mitreva M."/>
        </authorList>
    </citation>
    <scope>NUCLEOTIDE SEQUENCE [LARGE SCALE GENOMIC DNA]</scope>
    <source>
        <strain evidence="1 2">Baltimore</strain>
    </source>
</reference>
<sequence length="259" mass="28465">MLVLFFVNILIVHAQDFPSTSLPSSSFPDDFMPTGTISPTWLSPISPVAAFQTSTIVPQVSGYQEYSPELLSCFGKLRLACAVNLDFNRALDKYVGSGRLDKIAEVLEGQAHVLCTPDELSSVYQYISNFEPAIQIAQQVTADLSSADKDQLNFMENLNDTNAERLFYLGKFGAINDSDRTVLQNSFNEVMKAFASGTPAVETSRALSILTPDDLARVRNLSESDRVALLTDRFQQCNITSGGNIAEDVARLFEMPSQI</sequence>
<name>A0A368GBU8_ANCCA</name>
<dbReference type="AlphaFoldDB" id="A0A368GBU8"/>
<accession>A0A368GBU8</accession>
<evidence type="ECO:0000313" key="2">
    <source>
        <dbReference type="Proteomes" id="UP000252519"/>
    </source>
</evidence>
<organism evidence="1 2">
    <name type="scientific">Ancylostoma caninum</name>
    <name type="common">Dog hookworm</name>
    <dbReference type="NCBI Taxonomy" id="29170"/>
    <lineage>
        <taxon>Eukaryota</taxon>
        <taxon>Metazoa</taxon>
        <taxon>Ecdysozoa</taxon>
        <taxon>Nematoda</taxon>
        <taxon>Chromadorea</taxon>
        <taxon>Rhabditida</taxon>
        <taxon>Rhabditina</taxon>
        <taxon>Rhabditomorpha</taxon>
        <taxon>Strongyloidea</taxon>
        <taxon>Ancylostomatidae</taxon>
        <taxon>Ancylostomatinae</taxon>
        <taxon>Ancylostoma</taxon>
    </lineage>
</organism>
<keyword evidence="2" id="KW-1185">Reference proteome</keyword>
<dbReference type="EMBL" id="JOJR01000269">
    <property type="protein sequence ID" value="RCN40759.1"/>
    <property type="molecule type" value="Genomic_DNA"/>
</dbReference>
<gene>
    <name evidence="1" type="ORF">ANCCAN_13307</name>
</gene>
<protein>
    <submittedName>
        <fullName evidence="1">Uncharacterized protein</fullName>
    </submittedName>
</protein>
<comment type="caution">
    <text evidence="1">The sequence shown here is derived from an EMBL/GenBank/DDBJ whole genome shotgun (WGS) entry which is preliminary data.</text>
</comment>
<proteinExistence type="predicted"/>
<evidence type="ECO:0000313" key="1">
    <source>
        <dbReference type="EMBL" id="RCN40759.1"/>
    </source>
</evidence>
<dbReference type="OrthoDB" id="5865353at2759"/>